<comment type="caution">
    <text evidence="1">The sequence shown here is derived from an EMBL/GenBank/DDBJ whole genome shotgun (WGS) entry which is preliminary data.</text>
</comment>
<gene>
    <name evidence="1" type="ORF">TorRG33x02_288470</name>
</gene>
<keyword evidence="2" id="KW-1185">Reference proteome</keyword>
<name>A0A2P5CE72_TREOI</name>
<dbReference type="Proteomes" id="UP000237000">
    <property type="component" value="Unassembled WGS sequence"/>
</dbReference>
<proteinExistence type="predicted"/>
<protein>
    <submittedName>
        <fullName evidence="1">Uncharacterized protein</fullName>
    </submittedName>
</protein>
<dbReference type="AlphaFoldDB" id="A0A2P5CE72"/>
<reference evidence="2" key="1">
    <citation type="submission" date="2016-06" db="EMBL/GenBank/DDBJ databases">
        <title>Parallel loss of symbiosis genes in relatives of nitrogen-fixing non-legume Parasponia.</title>
        <authorList>
            <person name="Van Velzen R."/>
            <person name="Holmer R."/>
            <person name="Bu F."/>
            <person name="Rutten L."/>
            <person name="Van Zeijl A."/>
            <person name="Liu W."/>
            <person name="Santuari L."/>
            <person name="Cao Q."/>
            <person name="Sharma T."/>
            <person name="Shen D."/>
            <person name="Roswanjaya Y."/>
            <person name="Wardhani T."/>
            <person name="Kalhor M.S."/>
            <person name="Jansen J."/>
            <person name="Van den Hoogen J."/>
            <person name="Gungor B."/>
            <person name="Hartog M."/>
            <person name="Hontelez J."/>
            <person name="Verver J."/>
            <person name="Yang W.-C."/>
            <person name="Schijlen E."/>
            <person name="Repin R."/>
            <person name="Schilthuizen M."/>
            <person name="Schranz E."/>
            <person name="Heidstra R."/>
            <person name="Miyata K."/>
            <person name="Fedorova E."/>
            <person name="Kohlen W."/>
            <person name="Bisseling T."/>
            <person name="Smit S."/>
            <person name="Geurts R."/>
        </authorList>
    </citation>
    <scope>NUCLEOTIDE SEQUENCE [LARGE SCALE GENOMIC DNA]</scope>
    <source>
        <strain evidence="2">cv. RG33-2</strain>
    </source>
</reference>
<dbReference type="InParanoid" id="A0A2P5CE72"/>
<sequence length="73" mass="8560">MRIWIWGRIQGRTRLGEPTEWVWVAGELDRHASINRHSTVSRNGPSIFRVDGNGFNHHHRKKKAFLFLLLISV</sequence>
<organism evidence="1 2">
    <name type="scientific">Trema orientale</name>
    <name type="common">Charcoal tree</name>
    <name type="synonym">Celtis orientalis</name>
    <dbReference type="NCBI Taxonomy" id="63057"/>
    <lineage>
        <taxon>Eukaryota</taxon>
        <taxon>Viridiplantae</taxon>
        <taxon>Streptophyta</taxon>
        <taxon>Embryophyta</taxon>
        <taxon>Tracheophyta</taxon>
        <taxon>Spermatophyta</taxon>
        <taxon>Magnoliopsida</taxon>
        <taxon>eudicotyledons</taxon>
        <taxon>Gunneridae</taxon>
        <taxon>Pentapetalae</taxon>
        <taxon>rosids</taxon>
        <taxon>fabids</taxon>
        <taxon>Rosales</taxon>
        <taxon>Cannabaceae</taxon>
        <taxon>Trema</taxon>
    </lineage>
</organism>
<dbReference type="EMBL" id="JXTC01000376">
    <property type="protein sequence ID" value="PON59363.1"/>
    <property type="molecule type" value="Genomic_DNA"/>
</dbReference>
<evidence type="ECO:0000313" key="2">
    <source>
        <dbReference type="Proteomes" id="UP000237000"/>
    </source>
</evidence>
<evidence type="ECO:0000313" key="1">
    <source>
        <dbReference type="EMBL" id="PON59363.1"/>
    </source>
</evidence>
<accession>A0A2P5CE72</accession>